<evidence type="ECO:0000313" key="1">
    <source>
        <dbReference type="EMBL" id="SDZ93216.1"/>
    </source>
</evidence>
<dbReference type="AlphaFoldDB" id="A0A1H3X1E9"/>
<name>A0A1H3X1E9_9BACT</name>
<accession>A0A1H3X1E9</accession>
<sequence length="190" mass="21839">MHPSKSEDINMKQLREFDIAFVGLKPGEHSFQYEIGDSFFENFEEPKDFSNCSATVHLTLDKKSNFFLLKFAIGGKVTVTCDRCGEPFEMQLWDDFNQIIKLVDNPEEMSESEEDPDVAYISKTESHLNVAELIYEFIHLSIPMQRIHPDKAPGQSGCNPKVLEMLAQMNQQAKENDNPIWKGLDKFKDN</sequence>
<gene>
    <name evidence="1" type="ORF">SAMN05660909_00210</name>
</gene>
<protein>
    <submittedName>
        <fullName evidence="1">Uncharacterized metal-binding protein YceD, DUF177 family</fullName>
    </submittedName>
</protein>
<evidence type="ECO:0000313" key="2">
    <source>
        <dbReference type="Proteomes" id="UP000199656"/>
    </source>
</evidence>
<dbReference type="InterPro" id="IPR003772">
    <property type="entry name" value="YceD"/>
</dbReference>
<dbReference type="EMBL" id="FNRL01000001">
    <property type="protein sequence ID" value="SDZ93216.1"/>
    <property type="molecule type" value="Genomic_DNA"/>
</dbReference>
<reference evidence="2" key="1">
    <citation type="submission" date="2016-10" db="EMBL/GenBank/DDBJ databases">
        <authorList>
            <person name="Varghese N."/>
            <person name="Submissions S."/>
        </authorList>
    </citation>
    <scope>NUCLEOTIDE SEQUENCE [LARGE SCALE GENOMIC DNA]</scope>
    <source>
        <strain evidence="2">DSM 23920</strain>
    </source>
</reference>
<dbReference type="STRING" id="408074.SAMN05660909_00210"/>
<proteinExistence type="predicted"/>
<organism evidence="1 2">
    <name type="scientific">Chitinophaga terrae</name>
    <name type="common">ex Kim and Jung 2007</name>
    <dbReference type="NCBI Taxonomy" id="408074"/>
    <lineage>
        <taxon>Bacteria</taxon>
        <taxon>Pseudomonadati</taxon>
        <taxon>Bacteroidota</taxon>
        <taxon>Chitinophagia</taxon>
        <taxon>Chitinophagales</taxon>
        <taxon>Chitinophagaceae</taxon>
        <taxon>Chitinophaga</taxon>
    </lineage>
</organism>
<keyword evidence="2" id="KW-1185">Reference proteome</keyword>
<dbReference type="Proteomes" id="UP000199656">
    <property type="component" value="Unassembled WGS sequence"/>
</dbReference>
<dbReference type="Pfam" id="PF02620">
    <property type="entry name" value="YceD"/>
    <property type="match status" value="1"/>
</dbReference>